<gene>
    <name evidence="2" type="ORF">BB561_005905</name>
</gene>
<dbReference type="AlphaFoldDB" id="A0A2T9Y7R7"/>
<evidence type="ECO:0008006" key="4">
    <source>
        <dbReference type="Google" id="ProtNLM"/>
    </source>
</evidence>
<evidence type="ECO:0000256" key="1">
    <source>
        <dbReference type="SAM" id="MobiDB-lite"/>
    </source>
</evidence>
<evidence type="ECO:0000313" key="2">
    <source>
        <dbReference type="EMBL" id="PVU88355.1"/>
    </source>
</evidence>
<reference evidence="2 3" key="1">
    <citation type="journal article" date="2018" name="MBio">
        <title>Comparative Genomics Reveals the Core Gene Toolbox for the Fungus-Insect Symbiosis.</title>
        <authorList>
            <person name="Wang Y."/>
            <person name="Stata M."/>
            <person name="Wang W."/>
            <person name="Stajich J.E."/>
            <person name="White M.M."/>
            <person name="Moncalvo J.M."/>
        </authorList>
    </citation>
    <scope>NUCLEOTIDE SEQUENCE [LARGE SCALE GENOMIC DNA]</scope>
    <source>
        <strain evidence="2 3">SWE-8-4</strain>
    </source>
</reference>
<dbReference type="OrthoDB" id="2555515at2759"/>
<dbReference type="Proteomes" id="UP000245383">
    <property type="component" value="Unassembled WGS sequence"/>
</dbReference>
<evidence type="ECO:0000313" key="3">
    <source>
        <dbReference type="Proteomes" id="UP000245383"/>
    </source>
</evidence>
<feature type="compositionally biased region" description="Polar residues" evidence="1">
    <location>
        <begin position="333"/>
        <end position="351"/>
    </location>
</feature>
<proteinExistence type="predicted"/>
<name>A0A2T9Y7R7_9FUNG</name>
<dbReference type="EMBL" id="MBFR01000393">
    <property type="protein sequence ID" value="PVU88355.1"/>
    <property type="molecule type" value="Genomic_DNA"/>
</dbReference>
<keyword evidence="3" id="KW-1185">Reference proteome</keyword>
<protein>
    <recommendedName>
        <fullName evidence="4">Something about silencing protein 4 domain-containing protein</fullName>
    </recommendedName>
</protein>
<feature type="region of interest" description="Disordered" evidence="1">
    <location>
        <begin position="130"/>
        <end position="163"/>
    </location>
</feature>
<accession>A0A2T9Y7R7</accession>
<feature type="region of interest" description="Disordered" evidence="1">
    <location>
        <begin position="75"/>
        <end position="108"/>
    </location>
</feature>
<organism evidence="2 3">
    <name type="scientific">Smittium simulii</name>
    <dbReference type="NCBI Taxonomy" id="133385"/>
    <lineage>
        <taxon>Eukaryota</taxon>
        <taxon>Fungi</taxon>
        <taxon>Fungi incertae sedis</taxon>
        <taxon>Zoopagomycota</taxon>
        <taxon>Kickxellomycotina</taxon>
        <taxon>Harpellomycetes</taxon>
        <taxon>Harpellales</taxon>
        <taxon>Legeriomycetaceae</taxon>
        <taxon>Smittium</taxon>
    </lineage>
</organism>
<feature type="region of interest" description="Disordered" evidence="1">
    <location>
        <begin position="318"/>
        <end position="351"/>
    </location>
</feature>
<comment type="caution">
    <text evidence="2">The sequence shown here is derived from an EMBL/GenBank/DDBJ whole genome shotgun (WGS) entry which is preliminary data.</text>
</comment>
<sequence length="523" mass="59324">MPYSISTRKHKVSGIVASLDEYSFRFEKLIIVTGPERLLDSVAHVENFKHESIPRPQISFIREPCLADLDLLSSHSEKPSQHPAATPLDKSSRASSRNKPNLSDSSLSPLLCSTQLPDFQNFASNPLKSRAKKSQGSLCENTKATTAPQSEHNHYTSPTTKQDFGLKVPSQATTALLFEAVPLSQIIDAYDAEHSTLHNNIELFNLGPALSTKRRRLANRATTQNSLENTSSVHYEQLHKKFEAIEKKLRIREYEIFEHHRYKQQLFAAEFRELIDSNNFNGSEHLINKSLKSILPALNTNSLVPTPLNTQTENQILHTSTKSRKHTTKPTALPTSNSTPLPDSENTQKNPFTFKNIYNTTVPDKNKPNTTEIAKSKRTAPEFAIYDRLDLKPQSNFTNDKVCSQSDVSAEKNHVNSLLKQSYLKKYTSISAQLQTNQDNQFSDQIKALMKKDLGLRLKIRKFWHQIEYLLPIYNTQKLIIDTNKSTSHHPVLKNNTSSWDPSSAINFVDFRLPVNFKPFRSS</sequence>
<feature type="compositionally biased region" description="Polar residues" evidence="1">
    <location>
        <begin position="134"/>
        <end position="162"/>
    </location>
</feature>